<dbReference type="GO" id="GO:0004190">
    <property type="term" value="F:aspartic-type endopeptidase activity"/>
    <property type="evidence" value="ECO:0007669"/>
    <property type="project" value="UniProtKB-KW"/>
</dbReference>
<dbReference type="SMART" id="SM00409">
    <property type="entry name" value="IG"/>
    <property type="match status" value="3"/>
</dbReference>
<accession>A0A922LDH2</accession>
<dbReference type="GO" id="GO:0003676">
    <property type="term" value="F:nucleic acid binding"/>
    <property type="evidence" value="ECO:0007669"/>
    <property type="project" value="InterPro"/>
</dbReference>
<dbReference type="InterPro" id="IPR043502">
    <property type="entry name" value="DNA/RNA_pol_sf"/>
</dbReference>
<reference evidence="9" key="1">
    <citation type="submission" date="2013-05" db="EMBL/GenBank/DDBJ databases">
        <authorList>
            <person name="Yim A.K.Y."/>
            <person name="Chan T.F."/>
            <person name="Ji K.M."/>
            <person name="Liu X.Y."/>
            <person name="Zhou J.W."/>
            <person name="Li R.Q."/>
            <person name="Yang K.Y."/>
            <person name="Li J."/>
            <person name="Li M."/>
            <person name="Law P.T.W."/>
            <person name="Wu Y.L."/>
            <person name="Cai Z.L."/>
            <person name="Qin H."/>
            <person name="Bao Y."/>
            <person name="Leung R.K.K."/>
            <person name="Ng P.K.S."/>
            <person name="Zou J."/>
            <person name="Zhong X.J."/>
            <person name="Ran P.X."/>
            <person name="Zhong N.S."/>
            <person name="Liu Z.G."/>
            <person name="Tsui S.K.W."/>
        </authorList>
    </citation>
    <scope>NUCLEOTIDE SEQUENCE</scope>
    <source>
        <strain evidence="9">Derf</strain>
        <tissue evidence="9">Whole organism</tissue>
    </source>
</reference>
<dbReference type="SUPFAM" id="SSF49265">
    <property type="entry name" value="Fibronectin type III"/>
    <property type="match status" value="1"/>
</dbReference>
<feature type="transmembrane region" description="Helical" evidence="6">
    <location>
        <begin position="2076"/>
        <end position="2098"/>
    </location>
</feature>
<dbReference type="Proteomes" id="UP000790347">
    <property type="component" value="Unassembled WGS sequence"/>
</dbReference>
<dbReference type="GO" id="GO:0015074">
    <property type="term" value="P:DNA integration"/>
    <property type="evidence" value="ECO:0007669"/>
    <property type="project" value="InterPro"/>
</dbReference>
<dbReference type="EMBL" id="ASGP02000001">
    <property type="protein sequence ID" value="KAH9529270.1"/>
    <property type="molecule type" value="Genomic_DNA"/>
</dbReference>
<dbReference type="InterPro" id="IPR001584">
    <property type="entry name" value="Integrase_cat-core"/>
</dbReference>
<feature type="compositionally biased region" description="Basic and acidic residues" evidence="5">
    <location>
        <begin position="834"/>
        <end position="849"/>
    </location>
</feature>
<dbReference type="InterPro" id="IPR013783">
    <property type="entry name" value="Ig-like_fold"/>
</dbReference>
<feature type="region of interest" description="Disordered" evidence="5">
    <location>
        <begin position="217"/>
        <end position="249"/>
    </location>
</feature>
<evidence type="ECO:0000256" key="4">
    <source>
        <dbReference type="ARBA" id="ARBA00023157"/>
    </source>
</evidence>
<feature type="compositionally biased region" description="Low complexity" evidence="5">
    <location>
        <begin position="782"/>
        <end position="813"/>
    </location>
</feature>
<dbReference type="SUPFAM" id="SSF56672">
    <property type="entry name" value="DNA/RNA polymerases"/>
    <property type="match status" value="1"/>
</dbReference>
<keyword evidence="6" id="KW-1133">Transmembrane helix</keyword>
<dbReference type="InterPro" id="IPR036179">
    <property type="entry name" value="Ig-like_dom_sf"/>
</dbReference>
<evidence type="ECO:0000259" key="7">
    <source>
        <dbReference type="PROSITE" id="PS50835"/>
    </source>
</evidence>
<dbReference type="CDD" id="cd00096">
    <property type="entry name" value="Ig"/>
    <property type="match status" value="1"/>
</dbReference>
<evidence type="ECO:0000313" key="10">
    <source>
        <dbReference type="Proteomes" id="UP000790347"/>
    </source>
</evidence>
<feature type="domain" description="Ig-like" evidence="7">
    <location>
        <begin position="1573"/>
        <end position="1714"/>
    </location>
</feature>
<dbReference type="InterPro" id="IPR036116">
    <property type="entry name" value="FN3_sf"/>
</dbReference>
<dbReference type="InterPro" id="IPR007110">
    <property type="entry name" value="Ig-like_dom"/>
</dbReference>
<dbReference type="Gene3D" id="2.60.40.10">
    <property type="entry name" value="Immunoglobulins"/>
    <property type="match status" value="3"/>
</dbReference>
<organism evidence="9 10">
    <name type="scientific">Dermatophagoides farinae</name>
    <name type="common">American house dust mite</name>
    <dbReference type="NCBI Taxonomy" id="6954"/>
    <lineage>
        <taxon>Eukaryota</taxon>
        <taxon>Metazoa</taxon>
        <taxon>Ecdysozoa</taxon>
        <taxon>Arthropoda</taxon>
        <taxon>Chelicerata</taxon>
        <taxon>Arachnida</taxon>
        <taxon>Acari</taxon>
        <taxon>Acariformes</taxon>
        <taxon>Sarcoptiformes</taxon>
        <taxon>Astigmata</taxon>
        <taxon>Psoroptidia</taxon>
        <taxon>Analgoidea</taxon>
        <taxon>Pyroglyphidae</taxon>
        <taxon>Dermatophagoidinae</taxon>
        <taxon>Dermatophagoides</taxon>
    </lineage>
</organism>
<dbReference type="PROSITE" id="PS50994">
    <property type="entry name" value="INTEGRASE"/>
    <property type="match status" value="1"/>
</dbReference>
<feature type="domain" description="Ig-like" evidence="7">
    <location>
        <begin position="1719"/>
        <end position="1810"/>
    </location>
</feature>
<evidence type="ECO:0000256" key="6">
    <source>
        <dbReference type="SAM" id="Phobius"/>
    </source>
</evidence>
<feature type="region of interest" description="Disordered" evidence="5">
    <location>
        <begin position="2106"/>
        <end position="2138"/>
    </location>
</feature>
<comment type="caution">
    <text evidence="9">The sequence shown here is derived from an EMBL/GenBank/DDBJ whole genome shotgun (WGS) entry which is preliminary data.</text>
</comment>
<dbReference type="Pfam" id="PF13927">
    <property type="entry name" value="Ig_3"/>
    <property type="match status" value="1"/>
</dbReference>
<dbReference type="PANTHER" id="PTHR23278">
    <property type="entry name" value="SIDESTEP PROTEIN"/>
    <property type="match status" value="1"/>
</dbReference>
<protein>
    <submittedName>
        <fullName evidence="9">Uncharacterized protein</fullName>
    </submittedName>
</protein>
<dbReference type="InterPro" id="IPR003599">
    <property type="entry name" value="Ig_sub"/>
</dbReference>
<dbReference type="InterPro" id="IPR013103">
    <property type="entry name" value="RVT_2"/>
</dbReference>
<gene>
    <name evidence="9" type="ORF">DERF_003161</name>
</gene>
<dbReference type="PROSITE" id="PS50835">
    <property type="entry name" value="IG_LIKE"/>
    <property type="match status" value="3"/>
</dbReference>
<evidence type="ECO:0000313" key="9">
    <source>
        <dbReference type="EMBL" id="KAH9529270.1"/>
    </source>
</evidence>
<dbReference type="Pfam" id="PF07727">
    <property type="entry name" value="RVT_2"/>
    <property type="match status" value="1"/>
</dbReference>
<evidence type="ECO:0000256" key="1">
    <source>
        <dbReference type="ARBA" id="ARBA00004167"/>
    </source>
</evidence>
<dbReference type="InterPro" id="IPR013162">
    <property type="entry name" value="CD80_C2-set"/>
</dbReference>
<dbReference type="Pfam" id="PF00665">
    <property type="entry name" value="rve"/>
    <property type="match status" value="1"/>
</dbReference>
<feature type="region of interest" description="Disordered" evidence="5">
    <location>
        <begin position="771"/>
        <end position="851"/>
    </location>
</feature>
<dbReference type="Gene3D" id="3.30.420.10">
    <property type="entry name" value="Ribonuclease H-like superfamily/Ribonuclease H"/>
    <property type="match status" value="1"/>
</dbReference>
<reference evidence="9" key="2">
    <citation type="journal article" date="2022" name="Res Sq">
        <title>Comparative Genomics Reveals Insights into the Divergent Evolution of Astigmatic Mites and Household Pest Adaptations.</title>
        <authorList>
            <person name="Xiong Q."/>
            <person name="Wan A.T.-Y."/>
            <person name="Liu X.-Y."/>
            <person name="Fung C.S.-H."/>
            <person name="Xiao X."/>
            <person name="Malainual N."/>
            <person name="Hou J."/>
            <person name="Wang L."/>
            <person name="Wang M."/>
            <person name="Yang K."/>
            <person name="Cui Y."/>
            <person name="Leung E."/>
            <person name="Nong W."/>
            <person name="Shin S.-K."/>
            <person name="Au S."/>
            <person name="Jeong K.Y."/>
            <person name="Chew F.T."/>
            <person name="Hui J."/>
            <person name="Leung T.F."/>
            <person name="Tungtrongchitr A."/>
            <person name="Zhong N."/>
            <person name="Liu Z."/>
            <person name="Tsui S."/>
        </authorList>
    </citation>
    <scope>NUCLEOTIDE SEQUENCE</scope>
    <source>
        <strain evidence="9">Derf</strain>
        <tissue evidence="9">Whole organism</tissue>
    </source>
</reference>
<feature type="compositionally biased region" description="Polar residues" evidence="5">
    <location>
        <begin position="219"/>
        <end position="231"/>
    </location>
</feature>
<dbReference type="InterPro" id="IPR012337">
    <property type="entry name" value="RNaseH-like_sf"/>
</dbReference>
<feature type="domain" description="Integrase catalytic" evidence="8">
    <location>
        <begin position="496"/>
        <end position="670"/>
    </location>
</feature>
<dbReference type="PANTHER" id="PTHR23278:SF19">
    <property type="entry name" value="OBSCURIN"/>
    <property type="match status" value="1"/>
</dbReference>
<feature type="domain" description="Ig-like" evidence="7">
    <location>
        <begin position="1349"/>
        <end position="1453"/>
    </location>
</feature>
<evidence type="ECO:0000256" key="3">
    <source>
        <dbReference type="ARBA" id="ARBA00023136"/>
    </source>
</evidence>
<keyword evidence="2" id="KW-0064">Aspartyl protease</keyword>
<dbReference type="GO" id="GO:0016020">
    <property type="term" value="C:membrane"/>
    <property type="evidence" value="ECO:0007669"/>
    <property type="project" value="UniProtKB-SubCell"/>
</dbReference>
<dbReference type="InterPro" id="IPR054722">
    <property type="entry name" value="PolX-like_BBD"/>
</dbReference>
<dbReference type="Pfam" id="PF08205">
    <property type="entry name" value="C2-set_2"/>
    <property type="match status" value="1"/>
</dbReference>
<dbReference type="CDD" id="cd09272">
    <property type="entry name" value="RNase_HI_RT_Ty1"/>
    <property type="match status" value="1"/>
</dbReference>
<dbReference type="GO" id="GO:0071897">
    <property type="term" value="P:DNA biosynthetic process"/>
    <property type="evidence" value="ECO:0007669"/>
    <property type="project" value="UniProtKB-ARBA"/>
</dbReference>
<keyword evidence="2" id="KW-0645">Protease</keyword>
<dbReference type="Pfam" id="PF22936">
    <property type="entry name" value="Pol_BBD"/>
    <property type="match status" value="1"/>
</dbReference>
<dbReference type="SUPFAM" id="SSF53098">
    <property type="entry name" value="Ribonuclease H-like"/>
    <property type="match status" value="1"/>
</dbReference>
<name>A0A922LDH2_DERFA</name>
<feature type="compositionally biased region" description="Low complexity" evidence="5">
    <location>
        <begin position="277"/>
        <end position="308"/>
    </location>
</feature>
<keyword evidence="6" id="KW-0812">Transmembrane</keyword>
<keyword evidence="2" id="KW-0378">Hydrolase</keyword>
<keyword evidence="10" id="KW-1185">Reference proteome</keyword>
<keyword evidence="3 6" id="KW-0472">Membrane</keyword>
<dbReference type="SUPFAM" id="SSF48726">
    <property type="entry name" value="Immunoglobulin"/>
    <property type="match status" value="3"/>
</dbReference>
<dbReference type="SMART" id="SM00408">
    <property type="entry name" value="IGc2"/>
    <property type="match status" value="2"/>
</dbReference>
<dbReference type="InterPro" id="IPR025724">
    <property type="entry name" value="GAG-pre-integrase_dom"/>
</dbReference>
<comment type="subcellular location">
    <subcellularLocation>
        <location evidence="1">Membrane</location>
        <topology evidence="1">Single-pass membrane protein</topology>
    </subcellularLocation>
</comment>
<dbReference type="Pfam" id="PF13976">
    <property type="entry name" value="gag_pre-integrs"/>
    <property type="match status" value="1"/>
</dbReference>
<evidence type="ECO:0000256" key="5">
    <source>
        <dbReference type="SAM" id="MobiDB-lite"/>
    </source>
</evidence>
<dbReference type="InterPro" id="IPR057670">
    <property type="entry name" value="SH3_retrovirus"/>
</dbReference>
<sequence length="2349" mass="263103">MTKPSSTSGNDMDATMKKFMEMFISMNSSRSSSESNMGLETYAFSQVTKYDGANIKEWSSSVQSAFQTCGKEHFLKNELPTGHPEYSLYQRYFGLMKFTFQPKVRDHVEHLKTVFQLWDYMTRFEKDNRATAVRKYIKLVGTKYEGGELRLWLEQLTARFEDVESEWLQNTENSRCTIIISMLPRPKFERLADRLTSRDSLTMKDIMNAFIEEDEKMKTVSSKHVSNQSVNAMKKKFNKKSSSSSKRNDVKCDYCKRNGHTTDDCHKRFWDEHHKSSTSSSSSQSNSKPSTSSSSASSKSSNAASTSKHSAKSVILKNVCNTISDSWILDSGSTTHVTFNESVLVNAKSKRCEFEAAGGEPIISTKTGDTVIHPNDNELMLKNVACGDFNANLISVSQLMSDGYSVFFDGQSPDKTAFIIKNHDINIVNPIVSANQSSGVWLLKNQRKQTCYNLWHYRLGHCGKNILNQIAKQSSCVKVDNDNCDACLKNKSVSVPHKQPMIYDDVNIFEFLHVDLWESPVLSAGGSKYGLLVVDHRTRFCFGISIPSKSDATEALINFITDHQRRYKKNGRKVCYIRSDCGKEFVNHQMEEFCSENGINHQTTVGYAPQQNGIVERMNRTVFGTVRTLLNSANMDHKYWAEAMSTAIYLINIWVRDSGSSPFELFFGHKPSYGHLHTFGCVAYHHQPKQKRTSKLDPTSTKLVFIGYTNSKVNYRLLDPSDDKIVITNDVKFCENEMYFKCDSSSSSNVDQSTSSSSSFINPRFLHDNSLTSDSDSDSDSVIDNTHDSSTVSIPASFSPSSSSTQNDNGSTSIFSDVETPSIDDISATTDSESVDHHILPRRSNRENRGVPPNRFGYKCVNSYIIPSTYDEALKLPDSKQWLDAINCEINQLQKYSVFKKVPFDKSKKVIPTKWIFTRKRTGAYKARLVACGYRQMYGIDYMETASPTPDRSLTNILLAWAKTFNHKVRQLDVRTAFLNAELSEPVYVRPPSGFDNNGLLKLEKALYGLKQSPLAWYKTISNYLLSIGFEKCVTDKCLFKKGDVILLLYVDDIIMVGPNESMLNSIINELENKFEITDIGNIGDYLGITIKEFPDRFELNQSSYINKVLEEFNMVDCKPSKVPMSFLYETIEDEEIDMNLPVQKLIGCLLYIANRTRPDICFSVNWLSRFMTKPTASLFKACKNILRYLSSTINKNLVIGSLDSTLTVYTDASFGQGVSKRSTSGVIVRCGMSTLTWRCCRQSKLSTSSCEAESRALLDGHNIMKPIREILDFMSYMTNVIFRCDNKSAIQIFTGSTMKRSRHFDIEIKKLVEIFSDDPSMSVDFVSTDIQLADGLTKPFSKNNLSIPKNVTIRDLLGNKVQGLIRKPYNEGDKVILFCDAIGGSPPPVVIWKNNDGKIIDDSYEFFNTNDDNHTRNRLEIPQIDRNYLLKEIICEAYPPSFILTPSSSTINTSFELKTVSDFATNIIDATTTITTTATTTMTTSKSYVSHNTILDLSNRINDNRNHNRHIHHHSFIRRATIVLDLNLRPLSVQIQVPANFQANLNRSSLPGTSLSSPSSLYVSLPSGFVLPSSSSSSSLSAIGTITTTSTTFGNVLVLSAGKKTEIECRTWGSRPPAEITWWRGSRRLPTAASRLHFTNGNGNTVVSSSSFSSDLYATELPTTSSEIQTSANLSISILTYIAAPEDDGQRLTCRADNLHLEHEEIEDSVIISVRYAPQLTLSLGAKIPENIREGSDVYFECASKSNPPLSEVVWLFEGKPLTNDPVSGVLVTNQSLVMQRVRREHRGNYQCAASNPEGISASNKVFLNVHFAPLCKPTQTIIYGVARTEQIHVSCEVEAEPVTPIQFRWFFNNSLESYELSRKDYSLEILAPNSSIEKSKKFFNNPHIISQLSLENVFSTIASMNHHEEPSVARSNATYSPRSRIGYGLLYCMAENSVGNQRDPCIFKIVEAGPPNSVHDCRIVNVTMASFILECVPGENGGLRQIFHLEVYNIEKEHLQVNVTAREEPVFAVENLPHDTAFMLNVFSSNAKGRSDSVTLRTATSAYAAKHTTNGKKQRAIILDDINHLIINPIFGALIVALISLVLLCLATMVFIRSRFCSNAHQSSSSSDHRRDTKHSANNNGESSDSKKICTSHKHKDNEKFVSLSHSPTLPSTSMNQFLISSPYSSESPMNQTATFFEYQTHGMNGSNVNLQESNSTPMAEISSVINKPQSNPYYMTTSANTEFIPQSLIHNPRYSTGSSDLMTNAFTYNVATTGTNAIYPIANDIVKISSITCPYNQTITTASRRVPLLRPIAIESISSSTSDRTIDDEWTHSKNDNTLIQSTNSIIVQRNTPQLAQFTVPP</sequence>
<dbReference type="InterPro" id="IPR003598">
    <property type="entry name" value="Ig_sub2"/>
</dbReference>
<evidence type="ECO:0000256" key="2">
    <source>
        <dbReference type="ARBA" id="ARBA00022750"/>
    </source>
</evidence>
<keyword evidence="4" id="KW-1015">Disulfide bond</keyword>
<proteinExistence type="predicted"/>
<dbReference type="InterPro" id="IPR036397">
    <property type="entry name" value="RNaseH_sf"/>
</dbReference>
<evidence type="ECO:0000259" key="8">
    <source>
        <dbReference type="PROSITE" id="PS50994"/>
    </source>
</evidence>
<dbReference type="Pfam" id="PF25597">
    <property type="entry name" value="SH3_retrovirus"/>
    <property type="match status" value="1"/>
</dbReference>
<dbReference type="GO" id="GO:0042575">
    <property type="term" value="C:DNA polymerase complex"/>
    <property type="evidence" value="ECO:0007669"/>
    <property type="project" value="UniProtKB-ARBA"/>
</dbReference>
<feature type="region of interest" description="Disordered" evidence="5">
    <location>
        <begin position="274"/>
        <end position="308"/>
    </location>
</feature>